<evidence type="ECO:0000256" key="5">
    <source>
        <dbReference type="ARBA" id="ARBA00023237"/>
    </source>
</evidence>
<dbReference type="SUPFAM" id="SSF56954">
    <property type="entry name" value="Outer membrane efflux proteins (OEP)"/>
    <property type="match status" value="1"/>
</dbReference>
<name>A0AAT9GKT6_9BACT</name>
<keyword evidence="5" id="KW-0998">Cell outer membrane</keyword>
<dbReference type="GO" id="GO:0009279">
    <property type="term" value="C:cell outer membrane"/>
    <property type="evidence" value="ECO:0007669"/>
    <property type="project" value="UniProtKB-SubCell"/>
</dbReference>
<dbReference type="GO" id="GO:0015288">
    <property type="term" value="F:porin activity"/>
    <property type="evidence" value="ECO:0007669"/>
    <property type="project" value="TreeGrafter"/>
</dbReference>
<evidence type="ECO:0000256" key="3">
    <source>
        <dbReference type="ARBA" id="ARBA00022692"/>
    </source>
</evidence>
<dbReference type="PANTHER" id="PTHR30026:SF20">
    <property type="entry name" value="OUTER MEMBRANE PROTEIN TOLC"/>
    <property type="match status" value="1"/>
</dbReference>
<reference evidence="6" key="1">
    <citation type="submission" date="2024-02" db="EMBL/GenBank/DDBJ databases">
        <title>Sediminibacterium planktonica sp. nov. and Sediminibacterium longus sp. nov., isolated from surface lake and river water.</title>
        <authorList>
            <person name="Watanabe K."/>
            <person name="Takemine S."/>
            <person name="Ishii Y."/>
            <person name="Ogata Y."/>
            <person name="Shindo C."/>
            <person name="Suda W."/>
        </authorList>
    </citation>
    <scope>NUCLEOTIDE SEQUENCE</scope>
    <source>
        <strain evidence="6">KACHI17</strain>
    </source>
</reference>
<comment type="subcellular location">
    <subcellularLocation>
        <location evidence="1">Cell outer membrane</location>
    </subcellularLocation>
</comment>
<evidence type="ECO:0008006" key="7">
    <source>
        <dbReference type="Google" id="ProtNLM"/>
    </source>
</evidence>
<evidence type="ECO:0000313" key="6">
    <source>
        <dbReference type="EMBL" id="BFG71195.1"/>
    </source>
</evidence>
<accession>A0AAT9GKT6</accession>
<sequence>MKQIIQRLIYVVFGLSIAFHLKAQTRSLTLDAIFQAAASGNKTIQVKLLEKTLTESTTAEVKSMLLPQIFFTSSYTYFLERPVIYLRDENQLPKANPVKYNGSLALDASINASYAITNPVAKAEIASTQIETDKKVQESKLFCEELAFQLSRLFYNTIFLKHQESVLLQSLERNKKALFDAKNLYLEGKALKTDTLNYMIDIQRLENGLSALANQIHINLLQIKRLCAFDLEMPIQLEGDLAIDSDIVTYIKNKEARENLLNERADIKLASLAIQSSQTDLKRYKSMYQPMLMSFAQYQVQSQADNFKLRAYTLPRTSLIGLKLQVPIYAGKRIQHQTSSAKLLSKKRELEKSELTDKAKAELSALTLRLSDEIKQWQTQQKSITAAQEAYQIIYERYQAGLSNRIELSDAELALTKSKLEEKSYLFSIKILETEIKKTLGKLNL</sequence>
<evidence type="ECO:0000256" key="2">
    <source>
        <dbReference type="ARBA" id="ARBA00022452"/>
    </source>
</evidence>
<dbReference type="InterPro" id="IPR051906">
    <property type="entry name" value="TolC-like"/>
</dbReference>
<proteinExistence type="predicted"/>
<gene>
    <name evidence="6" type="ORF">KACHI17_20760</name>
</gene>
<dbReference type="GO" id="GO:1990281">
    <property type="term" value="C:efflux pump complex"/>
    <property type="evidence" value="ECO:0007669"/>
    <property type="project" value="TreeGrafter"/>
</dbReference>
<protein>
    <recommendedName>
        <fullName evidence="7">TolC family protein</fullName>
    </recommendedName>
</protein>
<dbReference type="GO" id="GO:0015562">
    <property type="term" value="F:efflux transmembrane transporter activity"/>
    <property type="evidence" value="ECO:0007669"/>
    <property type="project" value="InterPro"/>
</dbReference>
<evidence type="ECO:0000256" key="4">
    <source>
        <dbReference type="ARBA" id="ARBA00023136"/>
    </source>
</evidence>
<dbReference type="AlphaFoldDB" id="A0AAT9GKT6"/>
<organism evidence="6">
    <name type="scientific">Sediminibacterium sp. KACHI17</name>
    <dbReference type="NCBI Taxonomy" id="1751071"/>
    <lineage>
        <taxon>Bacteria</taxon>
        <taxon>Pseudomonadati</taxon>
        <taxon>Bacteroidota</taxon>
        <taxon>Chitinophagia</taxon>
        <taxon>Chitinophagales</taxon>
        <taxon>Chitinophagaceae</taxon>
        <taxon>Sediminibacterium</taxon>
    </lineage>
</organism>
<dbReference type="PANTHER" id="PTHR30026">
    <property type="entry name" value="OUTER MEMBRANE PROTEIN TOLC"/>
    <property type="match status" value="1"/>
</dbReference>
<dbReference type="EMBL" id="AP029612">
    <property type="protein sequence ID" value="BFG71195.1"/>
    <property type="molecule type" value="Genomic_DNA"/>
</dbReference>
<keyword evidence="3" id="KW-0812">Transmembrane</keyword>
<keyword evidence="4" id="KW-0472">Membrane</keyword>
<dbReference type="RefSeq" id="WP_353548833.1">
    <property type="nucleotide sequence ID" value="NZ_AP029612.1"/>
</dbReference>
<keyword evidence="2" id="KW-1134">Transmembrane beta strand</keyword>
<evidence type="ECO:0000256" key="1">
    <source>
        <dbReference type="ARBA" id="ARBA00004442"/>
    </source>
</evidence>
<dbReference type="Gene3D" id="1.20.1600.10">
    <property type="entry name" value="Outer membrane efflux proteins (OEP)"/>
    <property type="match status" value="1"/>
</dbReference>